<evidence type="ECO:0000256" key="13">
    <source>
        <dbReference type="ARBA" id="ARBA00022961"/>
    </source>
</evidence>
<keyword evidence="14" id="KW-0805">Transcription regulation</keyword>
<sequence>MRNLRFLPQEIISAETGNEILELVVLCLMLMSHHLLILLPHLLRFKHLFLWTCASPFL</sequence>
<keyword evidence="4" id="KW-1121">Modulation of host cell cycle by virus</keyword>
<keyword evidence="10" id="KW-0863">Zinc-finger</keyword>
<evidence type="ECO:0000256" key="20">
    <source>
        <dbReference type="SAM" id="Phobius"/>
    </source>
</evidence>
<evidence type="ECO:0000256" key="14">
    <source>
        <dbReference type="ARBA" id="ARBA00023015"/>
    </source>
</evidence>
<evidence type="ECO:0000313" key="21">
    <source>
        <dbReference type="EMBL" id="BAW32478.1"/>
    </source>
</evidence>
<keyword evidence="15" id="KW-0010">Activator</keyword>
<evidence type="ECO:0000256" key="4">
    <source>
        <dbReference type="ARBA" id="ARBA00022504"/>
    </source>
</evidence>
<keyword evidence="8" id="KW-1090">Inhibition of host innate immune response by virus</keyword>
<accession>A0A1L7NRH0</accession>
<feature type="transmembrane region" description="Helical" evidence="20">
    <location>
        <begin position="20"/>
        <end position="39"/>
    </location>
</feature>
<dbReference type="InterPro" id="IPR014410">
    <property type="entry name" value="Aden_E1A"/>
</dbReference>
<evidence type="ECO:0000256" key="16">
    <source>
        <dbReference type="ARBA" id="ARBA00023163"/>
    </source>
</evidence>
<keyword evidence="18" id="KW-0899">Viral immunoevasion</keyword>
<evidence type="ECO:0000256" key="5">
    <source>
        <dbReference type="ARBA" id="ARBA00022518"/>
    </source>
</evidence>
<evidence type="ECO:0000256" key="19">
    <source>
        <dbReference type="ARBA" id="ARBA00023309"/>
    </source>
</evidence>
<protein>
    <recommendedName>
        <fullName evidence="3">Early E1A protein</fullName>
    </recommendedName>
</protein>
<keyword evidence="20" id="KW-0812">Transmembrane</keyword>
<evidence type="ECO:0000256" key="2">
    <source>
        <dbReference type="ARBA" id="ARBA00007334"/>
    </source>
</evidence>
<evidence type="ECO:0000256" key="12">
    <source>
        <dbReference type="ARBA" id="ARBA00022833"/>
    </source>
</evidence>
<keyword evidence="9" id="KW-0479">Metal-binding</keyword>
<comment type="subcellular location">
    <subcellularLocation>
        <location evidence="1">Host nucleus</location>
    </subcellularLocation>
</comment>
<organism evidence="21">
    <name type="scientific">Human mastadenovirus B</name>
    <dbReference type="NCBI Taxonomy" id="108098"/>
    <lineage>
        <taxon>Viruses</taxon>
        <taxon>Varidnaviria</taxon>
        <taxon>Bamfordvirae</taxon>
        <taxon>Preplasmiviricota</taxon>
        <taxon>Polisuviricotina</taxon>
        <taxon>Pharingeaviricetes</taxon>
        <taxon>Rowavirales</taxon>
        <taxon>Adenoviridae</taxon>
        <taxon>Mastadenovirus</taxon>
        <taxon>Mastadenovirus blackbeardi</taxon>
    </lineage>
</organism>
<keyword evidence="6" id="KW-1048">Host nucleus</keyword>
<gene>
    <name evidence="21" type="primary">E1A</name>
</gene>
<evidence type="ECO:0000256" key="7">
    <source>
        <dbReference type="ARBA" id="ARBA00022581"/>
    </source>
</evidence>
<evidence type="ECO:0000256" key="3">
    <source>
        <dbReference type="ARBA" id="ARBA00019274"/>
    </source>
</evidence>
<keyword evidence="17" id="KW-0922">Interferon antiviral system evasion</keyword>
<keyword evidence="20" id="KW-1133">Transmembrane helix</keyword>
<proteinExistence type="inferred from homology"/>
<dbReference type="Pfam" id="PF02703">
    <property type="entry name" value="Adeno_E1A"/>
    <property type="match status" value="1"/>
</dbReference>
<evidence type="ECO:0000256" key="6">
    <source>
        <dbReference type="ARBA" id="ARBA00022562"/>
    </source>
</evidence>
<keyword evidence="12" id="KW-0862">Zinc</keyword>
<keyword evidence="13" id="KW-1105">Inhibition of host STAT1 by virus</keyword>
<comment type="similarity">
    <text evidence="2">Belongs to the adenoviridae E1A protein family.</text>
</comment>
<evidence type="ECO:0000256" key="9">
    <source>
        <dbReference type="ARBA" id="ARBA00022723"/>
    </source>
</evidence>
<name>A0A1L7NRH0_9ADEN</name>
<evidence type="ECO:0000256" key="18">
    <source>
        <dbReference type="ARBA" id="ARBA00023280"/>
    </source>
</evidence>
<keyword evidence="11" id="KW-1114">Inhibition of host interferon signaling pathway by virus</keyword>
<evidence type="ECO:0000256" key="17">
    <source>
        <dbReference type="ARBA" id="ARBA00023258"/>
    </source>
</evidence>
<keyword evidence="20" id="KW-0472">Membrane</keyword>
<evidence type="ECO:0000256" key="11">
    <source>
        <dbReference type="ARBA" id="ARBA00022830"/>
    </source>
</evidence>
<keyword evidence="7" id="KW-0945">Host-virus interaction</keyword>
<keyword evidence="5" id="KW-0244">Early protein</keyword>
<evidence type="ECO:0000256" key="10">
    <source>
        <dbReference type="ARBA" id="ARBA00022771"/>
    </source>
</evidence>
<evidence type="ECO:0000256" key="1">
    <source>
        <dbReference type="ARBA" id="ARBA00004147"/>
    </source>
</evidence>
<dbReference type="EMBL" id="LC177352">
    <property type="protein sequence ID" value="BAW32478.1"/>
    <property type="molecule type" value="Genomic_DNA"/>
</dbReference>
<evidence type="ECO:0000256" key="8">
    <source>
        <dbReference type="ARBA" id="ARBA00022632"/>
    </source>
</evidence>
<reference evidence="21" key="1">
    <citation type="journal article" date="2016" name="J. Med. Virol.">
        <title>First isolation of a new type of human adenovirus (genotype 79), species Human mastadenovirus B (B2) from sewage water in Japan.</title>
        <authorList>
            <person name="Yoshitomi H."/>
            <person name="Sera N."/>
            <person name="Gonzalez G."/>
            <person name="Hanaoka N."/>
            <person name="Fujimoto T."/>
        </authorList>
    </citation>
    <scope>NUCLEOTIDE SEQUENCE [LARGE SCALE GENOMIC DNA]</scope>
    <source>
        <strain evidence="21">HAdV-B/JPN/T150125/2015/79[P11H34F11]</strain>
    </source>
</reference>
<evidence type="ECO:0000256" key="15">
    <source>
        <dbReference type="ARBA" id="ARBA00023159"/>
    </source>
</evidence>
<keyword evidence="16" id="KW-0804">Transcription</keyword>
<keyword evidence="19" id="KW-1078">G1/S host cell cycle checkpoint dysregulation by virus</keyword>
<dbReference type="Proteomes" id="UP000319332">
    <property type="component" value="Segment"/>
</dbReference>